<dbReference type="SUPFAM" id="SSF54427">
    <property type="entry name" value="NTF2-like"/>
    <property type="match status" value="1"/>
</dbReference>
<comment type="caution">
    <text evidence="2">The sequence shown here is derived from an EMBL/GenBank/DDBJ whole genome shotgun (WGS) entry which is preliminary data.</text>
</comment>
<accession>A0A482TA78</accession>
<dbReference type="EMBL" id="RZHH01000002">
    <property type="protein sequence ID" value="RYJ14834.1"/>
    <property type="molecule type" value="Genomic_DNA"/>
</dbReference>
<dbReference type="Gene3D" id="3.10.450.50">
    <property type="match status" value="1"/>
</dbReference>
<evidence type="ECO:0000313" key="3">
    <source>
        <dbReference type="Proteomes" id="UP000294028"/>
    </source>
</evidence>
<evidence type="ECO:0000313" key="2">
    <source>
        <dbReference type="EMBL" id="RYJ14834.1"/>
    </source>
</evidence>
<dbReference type="AlphaFoldDB" id="A0A482TA78"/>
<dbReference type="GeneID" id="9992342"/>
<gene>
    <name evidence="2" type="ORF">ELS19_13305</name>
</gene>
<dbReference type="RefSeq" id="WP_006055311.1">
    <property type="nucleotide sequence ID" value="NZ_RZHH01000002.1"/>
</dbReference>
<name>A0A482TA78_9EURY</name>
<protein>
    <submittedName>
        <fullName evidence="2">Nuclear transport factor 2 family protein</fullName>
    </submittedName>
</protein>
<dbReference type="InterPro" id="IPR032710">
    <property type="entry name" value="NTF2-like_dom_sf"/>
</dbReference>
<sequence>MHSEDAAASGRQLVEAYYDAIDAGDYDRLASLLSPAFVHDRPDQTLSGRETFVSFMRDDRPETDTRHDVTATYRQTEGDGWVVRGRLLGADGDVRFTFVDVFTVGAGQSDSDASSDEARAGNGRVRRIETFAREK</sequence>
<dbReference type="InterPro" id="IPR037401">
    <property type="entry name" value="SnoaL-like"/>
</dbReference>
<reference evidence="2 3" key="1">
    <citation type="submission" date="2018-12" db="EMBL/GenBank/DDBJ databases">
        <title>Genome analysis provides insights into bioremediation potentialities of Halogeometricum borinquense strain N11.</title>
        <authorList>
            <person name="Najjari A."/>
            <person name="Youssef N."/>
            <person name="Fhoula I."/>
            <person name="Ben Dhia O."/>
            <person name="Mahjoubi M."/>
            <person name="Ouzari H.I."/>
            <person name="Cherif A."/>
        </authorList>
    </citation>
    <scope>NUCLEOTIDE SEQUENCE [LARGE SCALE GENOMIC DNA]</scope>
    <source>
        <strain evidence="2 3">N11</strain>
    </source>
</reference>
<dbReference type="Proteomes" id="UP000294028">
    <property type="component" value="Unassembled WGS sequence"/>
</dbReference>
<evidence type="ECO:0000259" key="1">
    <source>
        <dbReference type="Pfam" id="PF12680"/>
    </source>
</evidence>
<proteinExistence type="predicted"/>
<organism evidence="2 3">
    <name type="scientific">Halogeometricum borinquense</name>
    <dbReference type="NCBI Taxonomy" id="60847"/>
    <lineage>
        <taxon>Archaea</taxon>
        <taxon>Methanobacteriati</taxon>
        <taxon>Methanobacteriota</taxon>
        <taxon>Stenosarchaea group</taxon>
        <taxon>Halobacteria</taxon>
        <taxon>Halobacteriales</taxon>
        <taxon>Haloferacaceae</taxon>
        <taxon>Halogeometricum</taxon>
    </lineage>
</organism>
<dbReference type="OMA" id="FVHDRPD"/>
<dbReference type="CDD" id="cd00531">
    <property type="entry name" value="NTF2_like"/>
    <property type="match status" value="1"/>
</dbReference>
<dbReference type="Pfam" id="PF12680">
    <property type="entry name" value="SnoaL_2"/>
    <property type="match status" value="1"/>
</dbReference>
<feature type="domain" description="SnoaL-like" evidence="1">
    <location>
        <begin position="14"/>
        <end position="107"/>
    </location>
</feature>